<dbReference type="SUPFAM" id="SSF48452">
    <property type="entry name" value="TPR-like"/>
    <property type="match status" value="1"/>
</dbReference>
<dbReference type="Pfam" id="PF16919">
    <property type="entry name" value="PknG_rubred"/>
    <property type="match status" value="1"/>
</dbReference>
<evidence type="ECO:0000256" key="9">
    <source>
        <dbReference type="SAM" id="MobiDB-lite"/>
    </source>
</evidence>
<comment type="catalytic activity">
    <reaction evidence="7">
        <text>L-threonyl-[protein] + ATP = O-phospho-L-threonyl-[protein] + ADP + H(+)</text>
        <dbReference type="Rhea" id="RHEA:46608"/>
        <dbReference type="Rhea" id="RHEA-COMP:11060"/>
        <dbReference type="Rhea" id="RHEA-COMP:11605"/>
        <dbReference type="ChEBI" id="CHEBI:15378"/>
        <dbReference type="ChEBI" id="CHEBI:30013"/>
        <dbReference type="ChEBI" id="CHEBI:30616"/>
        <dbReference type="ChEBI" id="CHEBI:61977"/>
        <dbReference type="ChEBI" id="CHEBI:456216"/>
        <dbReference type="EC" id="2.7.11.1"/>
    </reaction>
</comment>
<dbReference type="Gene3D" id="1.25.40.10">
    <property type="entry name" value="Tetratricopeptide repeat domain"/>
    <property type="match status" value="1"/>
</dbReference>
<feature type="compositionally biased region" description="Basic residues" evidence="9">
    <location>
        <begin position="90"/>
        <end position="109"/>
    </location>
</feature>
<keyword evidence="12" id="KW-1185">Reference proteome</keyword>
<dbReference type="Proteomes" id="UP000733379">
    <property type="component" value="Unassembled WGS sequence"/>
</dbReference>
<dbReference type="SUPFAM" id="SSF56112">
    <property type="entry name" value="Protein kinase-like (PK-like)"/>
    <property type="match status" value="1"/>
</dbReference>
<feature type="compositionally biased region" description="Low complexity" evidence="9">
    <location>
        <begin position="69"/>
        <end position="89"/>
    </location>
</feature>
<dbReference type="PANTHER" id="PTHR24363">
    <property type="entry name" value="SERINE/THREONINE PROTEIN KINASE"/>
    <property type="match status" value="1"/>
</dbReference>
<dbReference type="InterPro" id="IPR031636">
    <property type="entry name" value="PknG_TPR"/>
</dbReference>
<comment type="caution">
    <text evidence="11">The sequence shown here is derived from an EMBL/GenBank/DDBJ whole genome shotgun (WGS) entry which is preliminary data.</text>
</comment>
<keyword evidence="5 11" id="KW-0418">Kinase</keyword>
<evidence type="ECO:0000256" key="4">
    <source>
        <dbReference type="ARBA" id="ARBA00022741"/>
    </source>
</evidence>
<dbReference type="GO" id="GO:0016301">
    <property type="term" value="F:kinase activity"/>
    <property type="evidence" value="ECO:0007669"/>
    <property type="project" value="UniProtKB-KW"/>
</dbReference>
<dbReference type="InterPro" id="IPR031634">
    <property type="entry name" value="PknG_rubred"/>
</dbReference>
<keyword evidence="6" id="KW-0067">ATP-binding</keyword>
<feature type="domain" description="Protein kinase" evidence="10">
    <location>
        <begin position="189"/>
        <end position="460"/>
    </location>
</feature>
<sequence length="775" mass="83016">MTRCEQPECTGTIREGYCDVCGLAPEQPVAPGAGASPAAVARCEQPGCSGVIEDGYCTVCGLAPEDAAARSASTPRSATVAGASSGISRRSTRRGSSRSRSNRTSRSSRGHLGAGLVTIAPVPYRDPSTAIMTDPQVPERDRFCSRCGNEVGRGHDGRAGRSEGFCAHCGAGFSFTPKLSPGDLVSGQYEVLGCLAHGGLGWIYLARDRNVSDRWVVLKGLLDSGDSDAMAAAVAERQFLATVEHPNIVKIYNFVQHPDPRTGELVGYIVMEYVGGASLKELRSKRNGSGQLEPLPPAQGLAYMLEILPAIGYLHSLGLLYCDFKPDNVIQCEERLELIDLGAVRRVDDDDSVGFKTDGYCAPELEDEGASIESDLYTIGRTLAVLTFNFDYRKRYVHDIPPAVDVPVLQQHPSLERLLRRATAPDPDDRFGSATEMAEQLTGVLREVVAAQEGVAHPALSTVFSAERGVFGAEPRNWPAPLAPAAVTRTLPVPLVDSADPAARWLATAGGGDPARVVAMLTAAPIQTYEVGLALVRARLEAGDTATAVAELDGLEETEAADWRIGWHRGLAALNSGDFSTARTHFDESYDLLPGEAAPKLALAAAIECAGDAAAAARLYRLVWGTDQSYPSAAFGLARTLLAQRDFEGAIAAVESVPETSSYFVPARLAAVRIRVQAATEQYLVVAGQRLGELDLDPERKAHFGIQVLDAARTLASQQRGAASAVQILDCPLNDRALRRALESQYRTLARLSTDERSRRDLVNRANDIRPLSWI</sequence>
<evidence type="ECO:0000256" key="6">
    <source>
        <dbReference type="ARBA" id="ARBA00022840"/>
    </source>
</evidence>
<organism evidence="11 12">
    <name type="scientific">Nocardia albiluteola</name>
    <dbReference type="NCBI Taxonomy" id="2842303"/>
    <lineage>
        <taxon>Bacteria</taxon>
        <taxon>Bacillati</taxon>
        <taxon>Actinomycetota</taxon>
        <taxon>Actinomycetes</taxon>
        <taxon>Mycobacteriales</taxon>
        <taxon>Nocardiaceae</taxon>
        <taxon>Nocardia</taxon>
    </lineage>
</organism>
<dbReference type="Gene3D" id="3.30.200.20">
    <property type="entry name" value="Phosphorylase Kinase, domain 1"/>
    <property type="match status" value="1"/>
</dbReference>
<evidence type="ECO:0000256" key="3">
    <source>
        <dbReference type="ARBA" id="ARBA00022679"/>
    </source>
</evidence>
<feature type="region of interest" description="Disordered" evidence="9">
    <location>
        <begin position="68"/>
        <end position="112"/>
    </location>
</feature>
<protein>
    <recommendedName>
        <fullName evidence="1">non-specific serine/threonine protein kinase</fullName>
        <ecNumber evidence="1">2.7.11.1</ecNumber>
    </recommendedName>
</protein>
<dbReference type="InterPro" id="IPR000719">
    <property type="entry name" value="Prot_kinase_dom"/>
</dbReference>
<dbReference type="PROSITE" id="PS50011">
    <property type="entry name" value="PROTEIN_KINASE_DOM"/>
    <property type="match status" value="1"/>
</dbReference>
<dbReference type="InterPro" id="IPR011009">
    <property type="entry name" value="Kinase-like_dom_sf"/>
</dbReference>
<evidence type="ECO:0000256" key="8">
    <source>
        <dbReference type="ARBA" id="ARBA00048679"/>
    </source>
</evidence>
<reference evidence="11 12" key="1">
    <citation type="submission" date="2021-06" db="EMBL/GenBank/DDBJ databases">
        <title>Actinomycetes sequencing.</title>
        <authorList>
            <person name="Shan Q."/>
        </authorList>
    </citation>
    <scope>NUCLEOTIDE SEQUENCE [LARGE SCALE GENOMIC DNA]</scope>
    <source>
        <strain evidence="11 12">NEAU-G5</strain>
    </source>
</reference>
<evidence type="ECO:0000256" key="1">
    <source>
        <dbReference type="ARBA" id="ARBA00012513"/>
    </source>
</evidence>
<dbReference type="Gene3D" id="1.10.510.10">
    <property type="entry name" value="Transferase(Phosphotransferase) domain 1"/>
    <property type="match status" value="1"/>
</dbReference>
<dbReference type="PANTHER" id="PTHR24363:SF0">
    <property type="entry name" value="SERINE_THREONINE KINASE LIKE DOMAIN CONTAINING 1"/>
    <property type="match status" value="1"/>
</dbReference>
<keyword evidence="2" id="KW-0723">Serine/threonine-protein kinase</keyword>
<evidence type="ECO:0000256" key="7">
    <source>
        <dbReference type="ARBA" id="ARBA00047899"/>
    </source>
</evidence>
<evidence type="ECO:0000313" key="12">
    <source>
        <dbReference type="Proteomes" id="UP000733379"/>
    </source>
</evidence>
<proteinExistence type="predicted"/>
<comment type="catalytic activity">
    <reaction evidence="8">
        <text>L-seryl-[protein] + ATP = O-phospho-L-seryl-[protein] + ADP + H(+)</text>
        <dbReference type="Rhea" id="RHEA:17989"/>
        <dbReference type="Rhea" id="RHEA-COMP:9863"/>
        <dbReference type="Rhea" id="RHEA-COMP:11604"/>
        <dbReference type="ChEBI" id="CHEBI:15378"/>
        <dbReference type="ChEBI" id="CHEBI:29999"/>
        <dbReference type="ChEBI" id="CHEBI:30616"/>
        <dbReference type="ChEBI" id="CHEBI:83421"/>
        <dbReference type="ChEBI" id="CHEBI:456216"/>
        <dbReference type="EC" id="2.7.11.1"/>
    </reaction>
</comment>
<evidence type="ECO:0000256" key="2">
    <source>
        <dbReference type="ARBA" id="ARBA00022527"/>
    </source>
</evidence>
<evidence type="ECO:0000313" key="11">
    <source>
        <dbReference type="EMBL" id="MBU3067530.1"/>
    </source>
</evidence>
<name>A0ABS6BCP6_9NOCA</name>
<keyword evidence="4" id="KW-0547">Nucleotide-binding</keyword>
<dbReference type="CDD" id="cd14014">
    <property type="entry name" value="STKc_PknB_like"/>
    <property type="match status" value="1"/>
</dbReference>
<evidence type="ECO:0000259" key="10">
    <source>
        <dbReference type="PROSITE" id="PS50011"/>
    </source>
</evidence>
<gene>
    <name evidence="11" type="ORF">KO481_39165</name>
</gene>
<dbReference type="InterPro" id="IPR011990">
    <property type="entry name" value="TPR-like_helical_dom_sf"/>
</dbReference>
<dbReference type="Pfam" id="PF16918">
    <property type="entry name" value="PknG_TPR"/>
    <property type="match status" value="1"/>
</dbReference>
<dbReference type="Pfam" id="PF00069">
    <property type="entry name" value="Pkinase"/>
    <property type="match status" value="1"/>
</dbReference>
<keyword evidence="3" id="KW-0808">Transferase</keyword>
<accession>A0ABS6BCP6</accession>
<dbReference type="RefSeq" id="WP_215923606.1">
    <property type="nucleotide sequence ID" value="NZ_JAHKNI010000022.1"/>
</dbReference>
<dbReference type="EMBL" id="JAHKNI010000022">
    <property type="protein sequence ID" value="MBU3067530.1"/>
    <property type="molecule type" value="Genomic_DNA"/>
</dbReference>
<evidence type="ECO:0000256" key="5">
    <source>
        <dbReference type="ARBA" id="ARBA00022777"/>
    </source>
</evidence>
<dbReference type="EC" id="2.7.11.1" evidence="1"/>